<keyword evidence="1 13" id="KW-0723">Serine/threonine-protein kinase</keyword>
<dbReference type="GO" id="GO:0004708">
    <property type="term" value="F:MAP kinase kinase activity"/>
    <property type="evidence" value="ECO:0007669"/>
    <property type="project" value="UniProtKB-EC"/>
</dbReference>
<evidence type="ECO:0000256" key="13">
    <source>
        <dbReference type="RuleBase" id="RU000304"/>
    </source>
</evidence>
<evidence type="ECO:0000256" key="7">
    <source>
        <dbReference type="ARBA" id="ARBA00038035"/>
    </source>
</evidence>
<evidence type="ECO:0000313" key="16">
    <source>
        <dbReference type="EMBL" id="KAA8909244.1"/>
    </source>
</evidence>
<feature type="compositionally biased region" description="Basic and acidic residues" evidence="14">
    <location>
        <begin position="48"/>
        <end position="61"/>
    </location>
</feature>
<evidence type="ECO:0000256" key="3">
    <source>
        <dbReference type="ARBA" id="ARBA00022679"/>
    </source>
</evidence>
<dbReference type="GO" id="GO:0071507">
    <property type="term" value="P:pheromone response MAPK cascade"/>
    <property type="evidence" value="ECO:0007669"/>
    <property type="project" value="UniProtKB-ARBA"/>
</dbReference>
<dbReference type="AlphaFoldDB" id="A0A642V0G9"/>
<evidence type="ECO:0000256" key="11">
    <source>
        <dbReference type="ARBA" id="ARBA00051693"/>
    </source>
</evidence>
<keyword evidence="4 12" id="KW-0547">Nucleotide-binding</keyword>
<dbReference type="FunFam" id="3.30.200.20:FF:000040">
    <property type="entry name" value="Dual specificity mitogen-activated protein kinase kinase"/>
    <property type="match status" value="1"/>
</dbReference>
<dbReference type="SMART" id="SM00220">
    <property type="entry name" value="S_TKc"/>
    <property type="match status" value="1"/>
</dbReference>
<dbReference type="Pfam" id="PF00069">
    <property type="entry name" value="Pkinase"/>
    <property type="match status" value="1"/>
</dbReference>
<comment type="caution">
    <text evidence="16">The sequence shown here is derived from an EMBL/GenBank/DDBJ whole genome shotgun (WGS) entry which is preliminary data.</text>
</comment>
<dbReference type="OrthoDB" id="10252354at2759"/>
<evidence type="ECO:0000259" key="15">
    <source>
        <dbReference type="PROSITE" id="PS50011"/>
    </source>
</evidence>
<evidence type="ECO:0000313" key="17">
    <source>
        <dbReference type="Proteomes" id="UP000761534"/>
    </source>
</evidence>
<dbReference type="InterPro" id="IPR011009">
    <property type="entry name" value="Kinase-like_dom_sf"/>
</dbReference>
<evidence type="ECO:0000256" key="6">
    <source>
        <dbReference type="ARBA" id="ARBA00022840"/>
    </source>
</evidence>
<evidence type="ECO:0000256" key="9">
    <source>
        <dbReference type="ARBA" id="ARBA00049014"/>
    </source>
</evidence>
<dbReference type="PANTHER" id="PTHR47448:SF1">
    <property type="entry name" value="SERINE_THREONINE-PROTEIN KINASE STE7 HOMOLOG"/>
    <property type="match status" value="1"/>
</dbReference>
<keyword evidence="6 12" id="KW-0067">ATP-binding</keyword>
<dbReference type="VEuPathDB" id="FungiDB:TRICI_004556"/>
<accession>A0A642V0G9</accession>
<reference evidence="16" key="1">
    <citation type="journal article" date="2019" name="G3 (Bethesda)">
        <title>Genome Assemblies of Two Rare Opportunistic Yeast Pathogens: Diutina rugosa (syn. Candida rugosa) and Trichomonascus ciferrii (syn. Candida ciferrii).</title>
        <authorList>
            <person name="Mixao V."/>
            <person name="Saus E."/>
            <person name="Hansen A.P."/>
            <person name="Lass-Florl C."/>
            <person name="Gabaldon T."/>
        </authorList>
    </citation>
    <scope>NUCLEOTIDE SEQUENCE</scope>
    <source>
        <strain evidence="16">CBS 4856</strain>
    </source>
</reference>
<comment type="catalytic activity">
    <reaction evidence="11">
        <text>L-tyrosyl-[protein] + ATP = O-phospho-L-tyrosyl-[protein] + ADP + H(+)</text>
        <dbReference type="Rhea" id="RHEA:10596"/>
        <dbReference type="Rhea" id="RHEA-COMP:10136"/>
        <dbReference type="Rhea" id="RHEA-COMP:20101"/>
        <dbReference type="ChEBI" id="CHEBI:15378"/>
        <dbReference type="ChEBI" id="CHEBI:30616"/>
        <dbReference type="ChEBI" id="CHEBI:46858"/>
        <dbReference type="ChEBI" id="CHEBI:61978"/>
        <dbReference type="ChEBI" id="CHEBI:456216"/>
        <dbReference type="EC" id="2.7.12.2"/>
    </reaction>
</comment>
<evidence type="ECO:0000256" key="5">
    <source>
        <dbReference type="ARBA" id="ARBA00022777"/>
    </source>
</evidence>
<dbReference type="GO" id="GO:0005524">
    <property type="term" value="F:ATP binding"/>
    <property type="evidence" value="ECO:0007669"/>
    <property type="project" value="UniProtKB-UniRule"/>
</dbReference>
<keyword evidence="3" id="KW-0808">Transferase</keyword>
<dbReference type="InterPro" id="IPR017441">
    <property type="entry name" value="Protein_kinase_ATP_BS"/>
</dbReference>
<feature type="binding site" evidence="12">
    <location>
        <position position="114"/>
    </location>
    <ligand>
        <name>ATP</name>
        <dbReference type="ChEBI" id="CHEBI:30616"/>
    </ligand>
</feature>
<dbReference type="Gene3D" id="3.30.200.20">
    <property type="entry name" value="Phosphorylase Kinase, domain 1"/>
    <property type="match status" value="1"/>
</dbReference>
<dbReference type="CDD" id="cd06620">
    <property type="entry name" value="PKc_Byr1_like"/>
    <property type="match status" value="1"/>
</dbReference>
<protein>
    <recommendedName>
        <fullName evidence="8">mitogen-activated protein kinase kinase</fullName>
        <ecNumber evidence="8">2.7.12.2</ecNumber>
    </recommendedName>
</protein>
<dbReference type="InterPro" id="IPR049613">
    <property type="entry name" value="Byr1-like_cat"/>
</dbReference>
<evidence type="ECO:0000256" key="10">
    <source>
        <dbReference type="ARBA" id="ARBA00049299"/>
    </source>
</evidence>
<dbReference type="SUPFAM" id="SSF56112">
    <property type="entry name" value="Protein kinase-like (PK-like)"/>
    <property type="match status" value="1"/>
</dbReference>
<proteinExistence type="inferred from homology"/>
<gene>
    <name evidence="16" type="ORF">TRICI_004556</name>
</gene>
<evidence type="ECO:0000256" key="2">
    <source>
        <dbReference type="ARBA" id="ARBA00022553"/>
    </source>
</evidence>
<dbReference type="PROSITE" id="PS00108">
    <property type="entry name" value="PROTEIN_KINASE_ST"/>
    <property type="match status" value="1"/>
</dbReference>
<evidence type="ECO:0000256" key="12">
    <source>
        <dbReference type="PROSITE-ProRule" id="PRU10141"/>
    </source>
</evidence>
<dbReference type="EC" id="2.7.12.2" evidence="8"/>
<dbReference type="PANTHER" id="PTHR47448">
    <property type="entry name" value="DUAL SPECIFICITY MITOGEN-ACTIVATED PROTEIN KINASE KINASE DSOR1-LIKE PROTEIN"/>
    <property type="match status" value="1"/>
</dbReference>
<evidence type="ECO:0000256" key="14">
    <source>
        <dbReference type="SAM" id="MobiDB-lite"/>
    </source>
</evidence>
<dbReference type="InterPro" id="IPR050915">
    <property type="entry name" value="MAP_kinase_kinase"/>
</dbReference>
<dbReference type="InterPro" id="IPR000719">
    <property type="entry name" value="Prot_kinase_dom"/>
</dbReference>
<feature type="domain" description="Protein kinase" evidence="15">
    <location>
        <begin position="85"/>
        <end position="348"/>
    </location>
</feature>
<dbReference type="PROSITE" id="PS50011">
    <property type="entry name" value="PROTEIN_KINASE_DOM"/>
    <property type="match status" value="1"/>
</dbReference>
<keyword evidence="5" id="KW-0418">Kinase</keyword>
<dbReference type="GO" id="GO:0051286">
    <property type="term" value="C:cell tip"/>
    <property type="evidence" value="ECO:0007669"/>
    <property type="project" value="UniProtKB-ARBA"/>
</dbReference>
<evidence type="ECO:0000256" key="4">
    <source>
        <dbReference type="ARBA" id="ARBA00022741"/>
    </source>
</evidence>
<dbReference type="EMBL" id="SWFS01000345">
    <property type="protein sequence ID" value="KAA8909244.1"/>
    <property type="molecule type" value="Genomic_DNA"/>
</dbReference>
<keyword evidence="17" id="KW-1185">Reference proteome</keyword>
<comment type="similarity">
    <text evidence="7">Belongs to the protein kinase superfamily. STE Ser/Thr protein kinase family. MAP kinase kinase subfamily.</text>
</comment>
<comment type="catalytic activity">
    <reaction evidence="10">
        <text>L-threonyl-[protein] + ATP = O-phospho-L-threonyl-[protein] + ADP + H(+)</text>
        <dbReference type="Rhea" id="RHEA:46608"/>
        <dbReference type="Rhea" id="RHEA-COMP:11060"/>
        <dbReference type="Rhea" id="RHEA-COMP:11605"/>
        <dbReference type="ChEBI" id="CHEBI:15378"/>
        <dbReference type="ChEBI" id="CHEBI:30013"/>
        <dbReference type="ChEBI" id="CHEBI:30616"/>
        <dbReference type="ChEBI" id="CHEBI:61977"/>
        <dbReference type="ChEBI" id="CHEBI:456216"/>
        <dbReference type="EC" id="2.7.12.2"/>
    </reaction>
</comment>
<dbReference type="PROSITE" id="PS00107">
    <property type="entry name" value="PROTEIN_KINASE_ATP"/>
    <property type="match status" value="1"/>
</dbReference>
<dbReference type="InterPro" id="IPR008271">
    <property type="entry name" value="Ser/Thr_kinase_AS"/>
</dbReference>
<dbReference type="Proteomes" id="UP000761534">
    <property type="component" value="Unassembled WGS sequence"/>
</dbReference>
<evidence type="ECO:0000256" key="1">
    <source>
        <dbReference type="ARBA" id="ARBA00022527"/>
    </source>
</evidence>
<dbReference type="GO" id="GO:0004674">
    <property type="term" value="F:protein serine/threonine kinase activity"/>
    <property type="evidence" value="ECO:0007669"/>
    <property type="project" value="UniProtKB-KW"/>
</dbReference>
<sequence>MSDGGGDGSQIMAGKTLKRRNFKQLSLNPGGGGSDKPNVQVSSSSASSDEKRPSSQAQGEEKLTNQLASLELGVEFKLDLRKDDFETLSELGCGNGGTVTRVLHVPTQTVMAKKVIHVEAKPAVRKQIVRELHIMHDCECPHIVGYYGAFANESDVIMCMEYMDCGSLDRIIKKFGPIEEAIIGKITVAIVEGLTYLYNQHRIIHRDVKPSNVLVNSRGQIKLCDFGVSGELINSIADTFVGTSTYMSPERIQGAAYSVRSDVWSLGITILELTIGTFPFSATSNSNNNNPALPVGILDLLQRIVNEPPPKLPEDKNFTAAFREFIDKCLAKEELRPSPQNLLNDPFFLASKETQISLEQWAHSLKFPDKK</sequence>
<evidence type="ECO:0000256" key="8">
    <source>
        <dbReference type="ARBA" id="ARBA00038999"/>
    </source>
</evidence>
<dbReference type="Gene3D" id="1.10.510.10">
    <property type="entry name" value="Transferase(Phosphotransferase) domain 1"/>
    <property type="match status" value="1"/>
</dbReference>
<dbReference type="FunFam" id="1.10.510.10:FF:000921">
    <property type="entry name" value="Serine/threonine-protein kinase STE7"/>
    <property type="match status" value="1"/>
</dbReference>
<name>A0A642V0G9_9ASCO</name>
<keyword evidence="2" id="KW-0597">Phosphoprotein</keyword>
<organism evidence="16 17">
    <name type="scientific">Trichomonascus ciferrii</name>
    <dbReference type="NCBI Taxonomy" id="44093"/>
    <lineage>
        <taxon>Eukaryota</taxon>
        <taxon>Fungi</taxon>
        <taxon>Dikarya</taxon>
        <taxon>Ascomycota</taxon>
        <taxon>Saccharomycotina</taxon>
        <taxon>Dipodascomycetes</taxon>
        <taxon>Dipodascales</taxon>
        <taxon>Trichomonascaceae</taxon>
        <taxon>Trichomonascus</taxon>
        <taxon>Trichomonascus ciferrii complex</taxon>
    </lineage>
</organism>
<feature type="region of interest" description="Disordered" evidence="14">
    <location>
        <begin position="1"/>
        <end position="61"/>
    </location>
</feature>
<comment type="catalytic activity">
    <reaction evidence="9">
        <text>L-seryl-[protein] + ATP = O-phospho-L-seryl-[protein] + ADP + H(+)</text>
        <dbReference type="Rhea" id="RHEA:17989"/>
        <dbReference type="Rhea" id="RHEA-COMP:9863"/>
        <dbReference type="Rhea" id="RHEA-COMP:11604"/>
        <dbReference type="ChEBI" id="CHEBI:15378"/>
        <dbReference type="ChEBI" id="CHEBI:29999"/>
        <dbReference type="ChEBI" id="CHEBI:30616"/>
        <dbReference type="ChEBI" id="CHEBI:83421"/>
        <dbReference type="ChEBI" id="CHEBI:456216"/>
        <dbReference type="EC" id="2.7.12.2"/>
    </reaction>
</comment>